<proteinExistence type="predicted"/>
<dbReference type="EMBL" id="CAJNOC010006755">
    <property type="protein sequence ID" value="CAF1085238.1"/>
    <property type="molecule type" value="Genomic_DNA"/>
</dbReference>
<dbReference type="InterPro" id="IPR000477">
    <property type="entry name" value="RT_dom"/>
</dbReference>
<evidence type="ECO:0000313" key="2">
    <source>
        <dbReference type="EMBL" id="CAF1085238.1"/>
    </source>
</evidence>
<gene>
    <name evidence="2" type="ORF">OXX778_LOCUS20393</name>
</gene>
<dbReference type="AlphaFoldDB" id="A0A814MXC9"/>
<protein>
    <recommendedName>
        <fullName evidence="1">Reverse transcriptase domain-containing protein</fullName>
    </recommendedName>
</protein>
<dbReference type="InterPro" id="IPR043502">
    <property type="entry name" value="DNA/RNA_pol_sf"/>
</dbReference>
<organism evidence="2 3">
    <name type="scientific">Brachionus calyciflorus</name>
    <dbReference type="NCBI Taxonomy" id="104777"/>
    <lineage>
        <taxon>Eukaryota</taxon>
        <taxon>Metazoa</taxon>
        <taxon>Spiralia</taxon>
        <taxon>Gnathifera</taxon>
        <taxon>Rotifera</taxon>
        <taxon>Eurotatoria</taxon>
        <taxon>Monogononta</taxon>
        <taxon>Pseudotrocha</taxon>
        <taxon>Ploima</taxon>
        <taxon>Brachionidae</taxon>
        <taxon>Brachionus</taxon>
    </lineage>
</organism>
<name>A0A814MXC9_9BILA</name>
<evidence type="ECO:0000313" key="3">
    <source>
        <dbReference type="Proteomes" id="UP000663879"/>
    </source>
</evidence>
<accession>A0A814MXC9</accession>
<reference evidence="2" key="1">
    <citation type="submission" date="2021-02" db="EMBL/GenBank/DDBJ databases">
        <authorList>
            <person name="Nowell W R."/>
        </authorList>
    </citation>
    <scope>NUCLEOTIDE SEQUENCE</scope>
    <source>
        <strain evidence="2">Ploen Becks lab</strain>
    </source>
</reference>
<sequence>SDLAFDDCPENIQYGEISASSVPDQVELFNNFFTNVESSSFSTEDESSKNIFEKFKEQHGFRSGFSCQTGIHEFISYINNALGQKLITLALFIDLRKAFDLIDSLVLLLKLFHYGYDNNSLGLMSYYFNNSSQIVKLQNTHSKPSKLKYGVRQGSVFGPLLFLIFINDLPLCILRAFIELFADDTTLAKSRKKLEKILKDFDKKIEDLN</sequence>
<comment type="caution">
    <text evidence="2">The sequence shown here is derived from an EMBL/GenBank/DDBJ whole genome shotgun (WGS) entry which is preliminary data.</text>
</comment>
<keyword evidence="3" id="KW-1185">Reference proteome</keyword>
<dbReference type="Proteomes" id="UP000663879">
    <property type="component" value="Unassembled WGS sequence"/>
</dbReference>
<dbReference type="SUPFAM" id="SSF56672">
    <property type="entry name" value="DNA/RNA polymerases"/>
    <property type="match status" value="1"/>
</dbReference>
<dbReference type="PROSITE" id="PS50878">
    <property type="entry name" value="RT_POL"/>
    <property type="match status" value="1"/>
</dbReference>
<evidence type="ECO:0000259" key="1">
    <source>
        <dbReference type="PROSITE" id="PS50878"/>
    </source>
</evidence>
<dbReference type="PANTHER" id="PTHR33332">
    <property type="entry name" value="REVERSE TRANSCRIPTASE DOMAIN-CONTAINING PROTEIN"/>
    <property type="match status" value="1"/>
</dbReference>
<feature type="non-terminal residue" evidence="2">
    <location>
        <position position="1"/>
    </location>
</feature>
<dbReference type="OrthoDB" id="410381at2759"/>
<feature type="domain" description="Reverse transcriptase" evidence="1">
    <location>
        <begin position="1"/>
        <end position="209"/>
    </location>
</feature>
<dbReference type="Pfam" id="PF00078">
    <property type="entry name" value="RVT_1"/>
    <property type="match status" value="1"/>
</dbReference>